<keyword evidence="3" id="KW-1185">Reference proteome</keyword>
<feature type="region of interest" description="Disordered" evidence="1">
    <location>
        <begin position="1"/>
        <end position="134"/>
    </location>
</feature>
<sequence>MHSSGPHGPRRARVIAGPPAHTEHEPATQSAQLRRKAELFRLLRAGAHAGDDASIETPGAPAEMPETPCEPEALAPVDASRDEAHGGNDENDGGSRGDDDHGDHGRDEGRNDRRDDARDARGSEPAESASGSAPEAAFPAFAAFAPPGPHVAAVHAAHAANRFGAPVAAVEAPARAGRDMQRLVESIVCQVADFCSNPAVLERGDWRITLPIDSPLLPDCKLSLALSRFELALRFDTSDERSRQLILQHATTLRDSLGRVMQTRFDAAHSIEIIVT</sequence>
<dbReference type="AlphaFoldDB" id="A0A4U1I1B5"/>
<dbReference type="NCBIfam" id="TIGR02557">
    <property type="entry name" value="HpaP"/>
    <property type="match status" value="1"/>
</dbReference>
<evidence type="ECO:0000313" key="2">
    <source>
        <dbReference type="EMBL" id="TKC86943.1"/>
    </source>
</evidence>
<dbReference type="OrthoDB" id="8781027at2"/>
<proteinExistence type="predicted"/>
<dbReference type="Pfam" id="PF09483">
    <property type="entry name" value="HpaP"/>
    <property type="match status" value="1"/>
</dbReference>
<reference evidence="2 3" key="1">
    <citation type="submission" date="2019-04" db="EMBL/GenBank/DDBJ databases">
        <title>Trinickia sp. 7GSK02, isolated from subtropical forest soil.</title>
        <authorList>
            <person name="Gao Z.-H."/>
            <person name="Qiu L.-H."/>
        </authorList>
    </citation>
    <scope>NUCLEOTIDE SEQUENCE [LARGE SCALE GENOMIC DNA]</scope>
    <source>
        <strain evidence="2 3">7GSK02</strain>
    </source>
</reference>
<dbReference type="EMBL" id="SWJE01000010">
    <property type="protein sequence ID" value="TKC86943.1"/>
    <property type="molecule type" value="Genomic_DNA"/>
</dbReference>
<name>A0A4U1I1B5_9BURK</name>
<feature type="compositionally biased region" description="Low complexity" evidence="1">
    <location>
        <begin position="125"/>
        <end position="134"/>
    </location>
</feature>
<evidence type="ECO:0000256" key="1">
    <source>
        <dbReference type="SAM" id="MobiDB-lite"/>
    </source>
</evidence>
<dbReference type="InterPro" id="IPR013390">
    <property type="entry name" value="T3SS_HpaP"/>
</dbReference>
<comment type="caution">
    <text evidence="2">The sequence shown here is derived from an EMBL/GenBank/DDBJ whole genome shotgun (WGS) entry which is preliminary data.</text>
</comment>
<dbReference type="Proteomes" id="UP000305539">
    <property type="component" value="Unassembled WGS sequence"/>
</dbReference>
<evidence type="ECO:0008006" key="4">
    <source>
        <dbReference type="Google" id="ProtNLM"/>
    </source>
</evidence>
<feature type="compositionally biased region" description="Basic and acidic residues" evidence="1">
    <location>
        <begin position="79"/>
        <end position="124"/>
    </location>
</feature>
<gene>
    <name evidence="2" type="ORF">FAZ69_20185</name>
</gene>
<organism evidence="2 3">
    <name type="scientific">Trinickia terrae</name>
    <dbReference type="NCBI Taxonomy" id="2571161"/>
    <lineage>
        <taxon>Bacteria</taxon>
        <taxon>Pseudomonadati</taxon>
        <taxon>Pseudomonadota</taxon>
        <taxon>Betaproteobacteria</taxon>
        <taxon>Burkholderiales</taxon>
        <taxon>Burkholderiaceae</taxon>
        <taxon>Trinickia</taxon>
    </lineage>
</organism>
<protein>
    <recommendedName>
        <fullName evidence="4">Type III secretion protein HpaP</fullName>
    </recommendedName>
</protein>
<evidence type="ECO:0000313" key="3">
    <source>
        <dbReference type="Proteomes" id="UP000305539"/>
    </source>
</evidence>
<accession>A0A4U1I1B5</accession>
<dbReference type="RefSeq" id="WP_136896836.1">
    <property type="nucleotide sequence ID" value="NZ_SWJE01000010.1"/>
</dbReference>